<dbReference type="EMBL" id="CAJNNV010001000">
    <property type="protein sequence ID" value="CAE8584069.1"/>
    <property type="molecule type" value="Genomic_DNA"/>
</dbReference>
<dbReference type="InterPro" id="IPR036772">
    <property type="entry name" value="SRCR-like_dom_sf"/>
</dbReference>
<dbReference type="PANTHER" id="PTHR19331">
    <property type="entry name" value="SCAVENGER RECEPTOR DOMAIN-CONTAINING"/>
    <property type="match status" value="1"/>
</dbReference>
<organism evidence="6 7">
    <name type="scientific">Polarella glacialis</name>
    <name type="common">Dinoflagellate</name>
    <dbReference type="NCBI Taxonomy" id="89957"/>
    <lineage>
        <taxon>Eukaryota</taxon>
        <taxon>Sar</taxon>
        <taxon>Alveolata</taxon>
        <taxon>Dinophyceae</taxon>
        <taxon>Suessiales</taxon>
        <taxon>Suessiaceae</taxon>
        <taxon>Polarella</taxon>
    </lineage>
</organism>
<dbReference type="AlphaFoldDB" id="A0A813DC55"/>
<reference evidence="6" key="1">
    <citation type="submission" date="2021-02" db="EMBL/GenBank/DDBJ databases">
        <authorList>
            <person name="Dougan E. K."/>
            <person name="Rhodes N."/>
            <person name="Thang M."/>
            <person name="Chan C."/>
        </authorList>
    </citation>
    <scope>NUCLEOTIDE SEQUENCE</scope>
</reference>
<dbReference type="Proteomes" id="UP000654075">
    <property type="component" value="Unassembled WGS sequence"/>
</dbReference>
<dbReference type="PANTHER" id="PTHR19331:SF487">
    <property type="entry name" value="SOLUBLE SCAVENGER RECEPTOR CYSTEINE-RICH DOMAIN-CONTAINING PROTEIN SSC5D"/>
    <property type="match status" value="1"/>
</dbReference>
<comment type="caution">
    <text evidence="6">The sequence shown here is derived from an EMBL/GenBank/DDBJ whole genome shotgun (WGS) entry which is preliminary data.</text>
</comment>
<dbReference type="InterPro" id="IPR001190">
    <property type="entry name" value="SRCR"/>
</dbReference>
<keyword evidence="3" id="KW-1015">Disulfide bond</keyword>
<dbReference type="Gene3D" id="2.60.120.620">
    <property type="entry name" value="q2cbj1_9rhob like domain"/>
    <property type="match status" value="1"/>
</dbReference>
<accession>A0A813DC55</accession>
<evidence type="ECO:0000256" key="2">
    <source>
        <dbReference type="ARBA" id="ARBA00022737"/>
    </source>
</evidence>
<dbReference type="SUPFAM" id="SSF51197">
    <property type="entry name" value="Clavaminate synthase-like"/>
    <property type="match status" value="1"/>
</dbReference>
<evidence type="ECO:0000313" key="7">
    <source>
        <dbReference type="Proteomes" id="UP000654075"/>
    </source>
</evidence>
<feature type="chain" id="PRO_5032288161" description="SRCR domain-containing protein" evidence="4">
    <location>
        <begin position="22"/>
        <end position="585"/>
    </location>
</feature>
<keyword evidence="7" id="KW-1185">Reference proteome</keyword>
<protein>
    <recommendedName>
        <fullName evidence="5">SRCR domain-containing protein</fullName>
    </recommendedName>
</protein>
<dbReference type="Pfam" id="PF00530">
    <property type="entry name" value="SRCR"/>
    <property type="match status" value="1"/>
</dbReference>
<keyword evidence="2" id="KW-0677">Repeat</keyword>
<evidence type="ECO:0000256" key="3">
    <source>
        <dbReference type="ARBA" id="ARBA00023157"/>
    </source>
</evidence>
<gene>
    <name evidence="6" type="ORF">PGLA1383_LOCUS3012</name>
</gene>
<keyword evidence="1 4" id="KW-0732">Signal</keyword>
<proteinExistence type="predicted"/>
<dbReference type="SUPFAM" id="SSF56487">
    <property type="entry name" value="SRCR-like"/>
    <property type="match status" value="1"/>
</dbReference>
<feature type="domain" description="SRCR" evidence="5">
    <location>
        <begin position="29"/>
        <end position="144"/>
    </location>
</feature>
<dbReference type="PRINTS" id="PR00258">
    <property type="entry name" value="SPERACTRCPTR"/>
</dbReference>
<dbReference type="PROSITE" id="PS50287">
    <property type="entry name" value="SRCR_2"/>
    <property type="match status" value="1"/>
</dbReference>
<feature type="signal peptide" evidence="4">
    <location>
        <begin position="1"/>
        <end position="21"/>
    </location>
</feature>
<evidence type="ECO:0000313" key="6">
    <source>
        <dbReference type="EMBL" id="CAE8584069.1"/>
    </source>
</evidence>
<evidence type="ECO:0000256" key="1">
    <source>
        <dbReference type="ARBA" id="ARBA00022729"/>
    </source>
</evidence>
<dbReference type="OrthoDB" id="536948at2759"/>
<evidence type="ECO:0000259" key="5">
    <source>
        <dbReference type="PROSITE" id="PS50287"/>
    </source>
</evidence>
<dbReference type="SMART" id="SM00202">
    <property type="entry name" value="SR"/>
    <property type="match status" value="1"/>
</dbReference>
<dbReference type="GO" id="GO:0016020">
    <property type="term" value="C:membrane"/>
    <property type="evidence" value="ECO:0007669"/>
    <property type="project" value="InterPro"/>
</dbReference>
<name>A0A813DC55_POLGL</name>
<dbReference type="Gene3D" id="3.10.250.10">
    <property type="entry name" value="SRCR-like domain"/>
    <property type="match status" value="1"/>
</dbReference>
<sequence>MAAPWPFFLALLLASLPPCLSGDVLEGSVRLAGGNTDAGRVEVFYQGRWGWICLRSHPDAGMTGWGKAEADVICKQLGLRTGVGTMRMANGKSADVLAAITAQCKGTEASITDCELQTRKTEQAGEEICQEDAKLPAGAGVRCTNFLAEEQPQVVMSGAEPKGLLMHASLRVECGSEPLPRLGEVGNGLPTFACAVKEHMTEDEVCAAGGSPGCNADSLRIPEPFVPSSALEAFVFQAPMEGHLLRAETQRSGAPSAHRRQLQSLTDRGVHWSSIGVDLGCAVPGRAGAKCPEASARETSEASLARNASEATFSTDELAAVRSLYLSPVARLLFDLDADVIGLTGRKSMGNISESLDADSNRVFKSLEDNGVAELGDMGLSDEIQLEALTALGEKATVDKLAAVRTPLPLLEQWLQSNVTMRKAVAAYFGGHAVLHGYKVVHLPTTLTPKEFISAHWHHDRAGRRLKLFILLNDVDPQEGHPTQVAMGSHHVSYYWHEEFEQSRYADEYVRREFEAVRLAGAKGTGYIFDTNTIHKGTPEGSQGRNVIVVEYHHAAKCGLISKLGLNIPCPSGDQKALNWYIGLD</sequence>
<evidence type="ECO:0000256" key="4">
    <source>
        <dbReference type="SAM" id="SignalP"/>
    </source>
</evidence>